<dbReference type="PANTHER" id="PTHR11669">
    <property type="entry name" value="REPLICATION FACTOR C / DNA POLYMERASE III GAMMA-TAU SUBUNIT"/>
    <property type="match status" value="1"/>
</dbReference>
<dbReference type="PANTHER" id="PTHR11669:SF8">
    <property type="entry name" value="DNA POLYMERASE III SUBUNIT DELTA"/>
    <property type="match status" value="1"/>
</dbReference>
<dbReference type="NCBIfam" id="TIGR00678">
    <property type="entry name" value="holB"/>
    <property type="match status" value="1"/>
</dbReference>
<sequence length="325" mass="35999">MSFHTVAGQDKAKRILQHALQRDTVSHAYLFSGPPGTGRKQLALAFAKALLCERAADDACGACLSCRKFEHGNQPSLLQLAPDGATIKIEQIRQLQRDLGYRSAGEGRKVYILEQAETMTLPAANSLLKFLEEPQAQIVAILIADNGQAVLPTIRSRTQWVPFAPPAPAELLEQLVADGHSPVLARAAIHLASGYEACAAIIQEETFAETRNVVIQLGKESLTRFTAAMITSQQQVFKANAEQRFAHLLPLLLLWYKDMIHFQAGRQESIVFIDQLEWMGQHAYARTPAGWVSCMERALEAQTRIRAHVAPQLAFEQMMIHLQEG</sequence>
<dbReference type="Proteomes" id="UP000621560">
    <property type="component" value="Unassembled WGS sequence"/>
</dbReference>
<gene>
    <name evidence="1" type="primary">holB</name>
    <name evidence="1" type="ORF">IDH44_24390</name>
</gene>
<dbReference type="GO" id="GO:0008408">
    <property type="term" value="F:3'-5' exonuclease activity"/>
    <property type="evidence" value="ECO:0007669"/>
    <property type="project" value="InterPro"/>
</dbReference>
<dbReference type="Pfam" id="PF13177">
    <property type="entry name" value="DNA_pol3_delta2"/>
    <property type="match status" value="1"/>
</dbReference>
<name>A0A927BXT6_9BACL</name>
<keyword evidence="2" id="KW-1185">Reference proteome</keyword>
<dbReference type="InterPro" id="IPR027417">
    <property type="entry name" value="P-loop_NTPase"/>
</dbReference>
<dbReference type="RefSeq" id="WP_190921429.1">
    <property type="nucleotide sequence ID" value="NZ_JACXIZ010000061.1"/>
</dbReference>
<dbReference type="InterPro" id="IPR004622">
    <property type="entry name" value="DNA_pol_HolB"/>
</dbReference>
<dbReference type="GO" id="GO:0006261">
    <property type="term" value="P:DNA-templated DNA replication"/>
    <property type="evidence" value="ECO:0007669"/>
    <property type="project" value="TreeGrafter"/>
</dbReference>
<proteinExistence type="predicted"/>
<dbReference type="EMBL" id="JACXIZ010000061">
    <property type="protein sequence ID" value="MBD2848332.1"/>
    <property type="molecule type" value="Genomic_DNA"/>
</dbReference>
<comment type="caution">
    <text evidence="1">The sequence shown here is derived from an EMBL/GenBank/DDBJ whole genome shotgun (WGS) entry which is preliminary data.</text>
</comment>
<dbReference type="SUPFAM" id="SSF52540">
    <property type="entry name" value="P-loop containing nucleoside triphosphate hydrolases"/>
    <property type="match status" value="1"/>
</dbReference>
<accession>A0A927BXT6</accession>
<dbReference type="EC" id="2.7.7.7" evidence="1"/>
<evidence type="ECO:0000313" key="2">
    <source>
        <dbReference type="Proteomes" id="UP000621560"/>
    </source>
</evidence>
<keyword evidence="1" id="KW-0808">Transferase</keyword>
<evidence type="ECO:0000313" key="1">
    <source>
        <dbReference type="EMBL" id="MBD2848332.1"/>
    </source>
</evidence>
<reference evidence="1" key="1">
    <citation type="submission" date="2020-09" db="EMBL/GenBank/DDBJ databases">
        <title>A novel bacterium of genus Paenibacillus, isolated from South China Sea.</title>
        <authorList>
            <person name="Huang H."/>
            <person name="Mo K."/>
            <person name="Hu Y."/>
        </authorList>
    </citation>
    <scope>NUCLEOTIDE SEQUENCE</scope>
    <source>
        <strain evidence="1">IB182496</strain>
    </source>
</reference>
<keyword evidence="1" id="KW-0548">Nucleotidyltransferase</keyword>
<organism evidence="1 2">
    <name type="scientific">Paenibacillus sabuli</name>
    <dbReference type="NCBI Taxonomy" id="2772509"/>
    <lineage>
        <taxon>Bacteria</taxon>
        <taxon>Bacillati</taxon>
        <taxon>Bacillota</taxon>
        <taxon>Bacilli</taxon>
        <taxon>Bacillales</taxon>
        <taxon>Paenibacillaceae</taxon>
        <taxon>Paenibacillus</taxon>
    </lineage>
</organism>
<dbReference type="Gene3D" id="3.40.50.300">
    <property type="entry name" value="P-loop containing nucleotide triphosphate hydrolases"/>
    <property type="match status" value="1"/>
</dbReference>
<dbReference type="GO" id="GO:0003887">
    <property type="term" value="F:DNA-directed DNA polymerase activity"/>
    <property type="evidence" value="ECO:0007669"/>
    <property type="project" value="UniProtKB-EC"/>
</dbReference>
<dbReference type="InterPro" id="IPR050238">
    <property type="entry name" value="DNA_Rep/Repair_Clamp_Loader"/>
</dbReference>
<protein>
    <submittedName>
        <fullName evidence="1">DNA polymerase III subunit delta</fullName>
        <ecNumber evidence="1">2.7.7.7</ecNumber>
    </submittedName>
</protein>
<dbReference type="AlphaFoldDB" id="A0A927BXT6"/>